<keyword evidence="3 5" id="KW-0378">Hydrolase</keyword>
<proteinExistence type="inferred from homology"/>
<name>A0ABT1A653_9PSEU</name>
<evidence type="ECO:0000313" key="7">
    <source>
        <dbReference type="Proteomes" id="UP001165283"/>
    </source>
</evidence>
<dbReference type="InterPro" id="IPR023296">
    <property type="entry name" value="Glyco_hydro_beta-prop_sf"/>
</dbReference>
<protein>
    <submittedName>
        <fullName evidence="6">Glycoside hydrolase family 43 protein</fullName>
    </submittedName>
</protein>
<dbReference type="InterPro" id="IPR050727">
    <property type="entry name" value="GH43_arabinanases"/>
</dbReference>
<dbReference type="RefSeq" id="WP_252442505.1">
    <property type="nucleotide sequence ID" value="NZ_JAGSOV010000055.1"/>
</dbReference>
<dbReference type="Pfam" id="PF04616">
    <property type="entry name" value="Glyco_hydro_43"/>
    <property type="match status" value="1"/>
</dbReference>
<dbReference type="PANTHER" id="PTHR43301">
    <property type="entry name" value="ARABINAN ENDO-1,5-ALPHA-L-ARABINOSIDASE"/>
    <property type="match status" value="1"/>
</dbReference>
<dbReference type="Gene3D" id="2.115.10.20">
    <property type="entry name" value="Glycosyl hydrolase domain, family 43"/>
    <property type="match status" value="1"/>
</dbReference>
<keyword evidence="7" id="KW-1185">Reference proteome</keyword>
<comment type="pathway">
    <text evidence="1">Glycan metabolism; L-arabinan degradation.</text>
</comment>
<comment type="caution">
    <text evidence="6">The sequence shown here is derived from an EMBL/GenBank/DDBJ whole genome shotgun (WGS) entry which is preliminary data.</text>
</comment>
<dbReference type="PANTHER" id="PTHR43301:SF3">
    <property type="entry name" value="ARABINAN ENDO-1,5-ALPHA-L-ARABINOSIDASE A-RELATED"/>
    <property type="match status" value="1"/>
</dbReference>
<organism evidence="6 7">
    <name type="scientific">Pseudonocardia humida</name>
    <dbReference type="NCBI Taxonomy" id="2800819"/>
    <lineage>
        <taxon>Bacteria</taxon>
        <taxon>Bacillati</taxon>
        <taxon>Actinomycetota</taxon>
        <taxon>Actinomycetes</taxon>
        <taxon>Pseudonocardiales</taxon>
        <taxon>Pseudonocardiaceae</taxon>
        <taxon>Pseudonocardia</taxon>
    </lineage>
</organism>
<evidence type="ECO:0000256" key="2">
    <source>
        <dbReference type="ARBA" id="ARBA00009865"/>
    </source>
</evidence>
<dbReference type="SUPFAM" id="SSF75005">
    <property type="entry name" value="Arabinanase/levansucrase/invertase"/>
    <property type="match status" value="1"/>
</dbReference>
<evidence type="ECO:0000256" key="4">
    <source>
        <dbReference type="ARBA" id="ARBA00023295"/>
    </source>
</evidence>
<gene>
    <name evidence="6" type="ORF">KDL28_25865</name>
</gene>
<evidence type="ECO:0000256" key="3">
    <source>
        <dbReference type="ARBA" id="ARBA00022801"/>
    </source>
</evidence>
<dbReference type="InterPro" id="IPR006710">
    <property type="entry name" value="Glyco_hydro_43"/>
</dbReference>
<dbReference type="EMBL" id="JAGSOV010000055">
    <property type="protein sequence ID" value="MCO1658497.1"/>
    <property type="molecule type" value="Genomic_DNA"/>
</dbReference>
<dbReference type="Proteomes" id="UP001165283">
    <property type="component" value="Unassembled WGS sequence"/>
</dbReference>
<keyword evidence="4 5" id="KW-0326">Glycosidase</keyword>
<evidence type="ECO:0000256" key="1">
    <source>
        <dbReference type="ARBA" id="ARBA00004834"/>
    </source>
</evidence>
<sequence length="300" mass="32754">MKSWKERTATRPRLVVAVLGVVAFILGGLALPQSASAQPAAAATTMIYATFKGDAAADQELWIYQSTNGGTSYSVLHDTNFRGPTGVLRDPSIVKRGSAYYIAYTVQSWTTNSTYFAVARSTDLRNWTNIATVPSGLSNTQNVWAPEFYIEGSTVRVIVSVRQTTNSSGFRPYVYTAQNSDLTSWSGPQQMGGLGYNYIDTYVVKSGSTYHAFTKNESTKYIERWTSNSLTSGWARQGTLWSSGYEGPSLVRLDNGQYRIYVDKYTNGGIWTATSSDLTSWTGLSSVGCSGCRHGTAIPN</sequence>
<dbReference type="GO" id="GO:0016787">
    <property type="term" value="F:hydrolase activity"/>
    <property type="evidence" value="ECO:0007669"/>
    <property type="project" value="UniProtKB-KW"/>
</dbReference>
<evidence type="ECO:0000256" key="5">
    <source>
        <dbReference type="RuleBase" id="RU361187"/>
    </source>
</evidence>
<comment type="similarity">
    <text evidence="2 5">Belongs to the glycosyl hydrolase 43 family.</text>
</comment>
<dbReference type="CDD" id="cd08983">
    <property type="entry name" value="GH43_Bt3655-like"/>
    <property type="match status" value="1"/>
</dbReference>
<accession>A0ABT1A653</accession>
<evidence type="ECO:0000313" key="6">
    <source>
        <dbReference type="EMBL" id="MCO1658497.1"/>
    </source>
</evidence>
<reference evidence="6" key="1">
    <citation type="submission" date="2021-04" db="EMBL/GenBank/DDBJ databases">
        <title>Pseudonocardia sp. nov., isolated from sandy soil of mangrove forest.</title>
        <authorList>
            <person name="Zan Z."/>
            <person name="Huang R."/>
            <person name="Liu W."/>
        </authorList>
    </citation>
    <scope>NUCLEOTIDE SEQUENCE</scope>
    <source>
        <strain evidence="6">S2-4</strain>
    </source>
</reference>